<comment type="caution">
    <text evidence="1">The sequence shown here is derived from an EMBL/GenBank/DDBJ whole genome shotgun (WGS) entry which is preliminary data.</text>
</comment>
<dbReference type="Proteomes" id="UP001566132">
    <property type="component" value="Unassembled WGS sequence"/>
</dbReference>
<proteinExistence type="predicted"/>
<gene>
    <name evidence="1" type="ORF">ABEB36_015138</name>
</gene>
<accession>A0ABD1E0S8</accession>
<reference evidence="1 2" key="1">
    <citation type="submission" date="2024-05" db="EMBL/GenBank/DDBJ databases">
        <title>Genetic variation in Jamaican populations of the coffee berry borer (Hypothenemus hampei).</title>
        <authorList>
            <person name="Errbii M."/>
            <person name="Myrie A."/>
        </authorList>
    </citation>
    <scope>NUCLEOTIDE SEQUENCE [LARGE SCALE GENOMIC DNA]</scope>
    <source>
        <strain evidence="1">JA-Hopewell-2020-01-JO</strain>
        <tissue evidence="1">Whole body</tissue>
    </source>
</reference>
<dbReference type="EMBL" id="JBDJPC010000015">
    <property type="protein sequence ID" value="KAL1488180.1"/>
    <property type="molecule type" value="Genomic_DNA"/>
</dbReference>
<evidence type="ECO:0000313" key="1">
    <source>
        <dbReference type="EMBL" id="KAL1488180.1"/>
    </source>
</evidence>
<evidence type="ECO:0000313" key="2">
    <source>
        <dbReference type="Proteomes" id="UP001566132"/>
    </source>
</evidence>
<sequence length="110" mass="12925">MADLIPTDIARAVTMMELGQTYREVAQMLGSLAAETWLHNPDCGSQKVAQPVFSTVRYNMDVEEIIIVYLLPHKKRKAKKRYWIHPLLLERHSKDLCNNYFKDLRSYEDR</sequence>
<protein>
    <submittedName>
        <fullName evidence="1">Uncharacterized protein</fullName>
    </submittedName>
</protein>
<keyword evidence="2" id="KW-1185">Reference proteome</keyword>
<name>A0ABD1E0S8_HYPHA</name>
<dbReference type="AlphaFoldDB" id="A0ABD1E0S8"/>
<organism evidence="1 2">
    <name type="scientific">Hypothenemus hampei</name>
    <name type="common">Coffee berry borer</name>
    <dbReference type="NCBI Taxonomy" id="57062"/>
    <lineage>
        <taxon>Eukaryota</taxon>
        <taxon>Metazoa</taxon>
        <taxon>Ecdysozoa</taxon>
        <taxon>Arthropoda</taxon>
        <taxon>Hexapoda</taxon>
        <taxon>Insecta</taxon>
        <taxon>Pterygota</taxon>
        <taxon>Neoptera</taxon>
        <taxon>Endopterygota</taxon>
        <taxon>Coleoptera</taxon>
        <taxon>Polyphaga</taxon>
        <taxon>Cucujiformia</taxon>
        <taxon>Curculionidae</taxon>
        <taxon>Scolytinae</taxon>
        <taxon>Hypothenemus</taxon>
    </lineage>
</organism>